<reference evidence="3" key="1">
    <citation type="submission" date="2014-09" db="EMBL/GenBank/DDBJ databases">
        <authorList>
            <person name="Gomez-Valero L."/>
        </authorList>
    </citation>
    <scope>NUCLEOTIDE SEQUENCE [LARGE SCALE GENOMIC DNA]</scope>
    <source>
        <strain evidence="3">ATCC35250</strain>
    </source>
</reference>
<dbReference type="PROSITE" id="PS51704">
    <property type="entry name" value="GP_PDE"/>
    <property type="match status" value="1"/>
</dbReference>
<dbReference type="GO" id="GO:0008889">
    <property type="term" value="F:glycerophosphodiester phosphodiesterase activity"/>
    <property type="evidence" value="ECO:0007669"/>
    <property type="project" value="UniProtKB-EC"/>
</dbReference>
<dbReference type="CDD" id="cd08562">
    <property type="entry name" value="GDPD_EcUgpQ_like"/>
    <property type="match status" value="1"/>
</dbReference>
<feature type="domain" description="GP-PDE" evidence="1">
    <location>
        <begin position="9"/>
        <end position="244"/>
    </location>
</feature>
<dbReference type="Proteomes" id="UP000032803">
    <property type="component" value="Chromosome I"/>
</dbReference>
<dbReference type="EC" id="3.1.4.46" evidence="2"/>
<keyword evidence="2" id="KW-0378">Hydrolase</keyword>
<dbReference type="PANTHER" id="PTHR46211">
    <property type="entry name" value="GLYCEROPHOSPHORYL DIESTER PHOSPHODIESTERASE"/>
    <property type="match status" value="1"/>
</dbReference>
<dbReference type="KEGG" id="lha:LHA_1115"/>
<protein>
    <submittedName>
        <fullName evidence="2">Glycerophosphoryl diester phosphodiesterase</fullName>
        <ecNumber evidence="2">3.1.4.46</ecNumber>
    </submittedName>
</protein>
<dbReference type="InterPro" id="IPR017946">
    <property type="entry name" value="PLC-like_Pdiesterase_TIM-brl"/>
</dbReference>
<dbReference type="RefSeq" id="WP_045105581.1">
    <property type="nucleotide sequence ID" value="NZ_LN681225.1"/>
</dbReference>
<dbReference type="HOGENOM" id="CLU_030006_3_2_6"/>
<dbReference type="OrthoDB" id="9795622at2"/>
<evidence type="ECO:0000313" key="2">
    <source>
        <dbReference type="EMBL" id="CEK10171.1"/>
    </source>
</evidence>
<dbReference type="InterPro" id="IPR030395">
    <property type="entry name" value="GP_PDE_dom"/>
</dbReference>
<keyword evidence="3" id="KW-1185">Reference proteome</keyword>
<dbReference type="PROSITE" id="PS50007">
    <property type="entry name" value="PIPLC_X_DOMAIN"/>
    <property type="match status" value="1"/>
</dbReference>
<name>A0A0A8URQ4_LEGHA</name>
<dbReference type="PATRIC" id="fig|449.7.peg.1355"/>
<sequence length="244" mass="27926">MQQQPQRIEKIIGHRGASAYAPENTLAAFDKALALGCRYLEFDVMVSADGEPFVFHDETLKRTTNGQGQIGLVTAEYLQSLDAGRWFSRRFRGEKIPHFREALEWLTFSDVQANIEIKPYPGTTEQTTVAVLSHINRYWPQNKPLPLVSSFDLAALTLCRSLAPEMPLGLLLDEWDKDWLQKAKELDCYSVHFNKRALTAVRVKEVKEQGYAVLVYTVNRRRQARKLFDWGVDAVFSDYPDLLS</sequence>
<proteinExistence type="predicted"/>
<dbReference type="STRING" id="449.LHA_1115"/>
<dbReference type="Pfam" id="PF03009">
    <property type="entry name" value="GDPD"/>
    <property type="match status" value="1"/>
</dbReference>
<dbReference type="NCBIfam" id="NF006989">
    <property type="entry name" value="PRK09454.1"/>
    <property type="match status" value="1"/>
</dbReference>
<dbReference type="AlphaFoldDB" id="A0A0A8URQ4"/>
<evidence type="ECO:0000259" key="1">
    <source>
        <dbReference type="PROSITE" id="PS51704"/>
    </source>
</evidence>
<evidence type="ECO:0000313" key="3">
    <source>
        <dbReference type="Proteomes" id="UP000032803"/>
    </source>
</evidence>
<organism evidence="2 3">
    <name type="scientific">Legionella hackeliae</name>
    <dbReference type="NCBI Taxonomy" id="449"/>
    <lineage>
        <taxon>Bacteria</taxon>
        <taxon>Pseudomonadati</taxon>
        <taxon>Pseudomonadota</taxon>
        <taxon>Gammaproteobacteria</taxon>
        <taxon>Legionellales</taxon>
        <taxon>Legionellaceae</taxon>
        <taxon>Legionella</taxon>
    </lineage>
</organism>
<dbReference type="GO" id="GO:0006629">
    <property type="term" value="P:lipid metabolic process"/>
    <property type="evidence" value="ECO:0007669"/>
    <property type="project" value="InterPro"/>
</dbReference>
<accession>A0A0A8URQ4</accession>
<dbReference type="Gene3D" id="3.20.20.190">
    <property type="entry name" value="Phosphatidylinositol (PI) phosphodiesterase"/>
    <property type="match status" value="1"/>
</dbReference>
<dbReference type="SUPFAM" id="SSF51695">
    <property type="entry name" value="PLC-like phosphodiesterases"/>
    <property type="match status" value="1"/>
</dbReference>
<dbReference type="PANTHER" id="PTHR46211:SF1">
    <property type="entry name" value="GLYCEROPHOSPHODIESTER PHOSPHODIESTERASE, CYTOPLASMIC"/>
    <property type="match status" value="1"/>
</dbReference>
<gene>
    <name evidence="2" type="primary">ugpQ</name>
    <name evidence="2" type="ORF">LHA_1115</name>
</gene>
<dbReference type="EMBL" id="LN681225">
    <property type="protein sequence ID" value="CEK10171.1"/>
    <property type="molecule type" value="Genomic_DNA"/>
</dbReference>